<comment type="similarity">
    <text evidence="1">Belongs to the LysR transcriptional regulatory family.</text>
</comment>
<keyword evidence="8" id="KW-1185">Reference proteome</keyword>
<dbReference type="PANTHER" id="PTHR30537:SF74">
    <property type="entry name" value="HTH-TYPE TRANSCRIPTIONAL REGULATOR TRPI"/>
    <property type="match status" value="1"/>
</dbReference>
<proteinExistence type="inferred from homology"/>
<dbReference type="GO" id="GO:0003700">
    <property type="term" value="F:DNA-binding transcription factor activity"/>
    <property type="evidence" value="ECO:0007669"/>
    <property type="project" value="InterPro"/>
</dbReference>
<dbReference type="Pfam" id="PF03466">
    <property type="entry name" value="LysR_substrate"/>
    <property type="match status" value="1"/>
</dbReference>
<accession>A0A211ZUB0</accession>
<comment type="caution">
    <text evidence="7">The sequence shown here is derived from an EMBL/GenBank/DDBJ whole genome shotgun (WGS) entry which is preliminary data.</text>
</comment>
<dbReference type="PROSITE" id="PS50931">
    <property type="entry name" value="HTH_LYSR"/>
    <property type="match status" value="1"/>
</dbReference>
<dbReference type="Gene3D" id="1.10.10.10">
    <property type="entry name" value="Winged helix-like DNA-binding domain superfamily/Winged helix DNA-binding domain"/>
    <property type="match status" value="1"/>
</dbReference>
<keyword evidence="2" id="KW-0805">Transcription regulation</keyword>
<evidence type="ECO:0000256" key="1">
    <source>
        <dbReference type="ARBA" id="ARBA00009437"/>
    </source>
</evidence>
<evidence type="ECO:0000256" key="2">
    <source>
        <dbReference type="ARBA" id="ARBA00023015"/>
    </source>
</evidence>
<dbReference type="OrthoDB" id="9794694at2"/>
<dbReference type="InterPro" id="IPR000847">
    <property type="entry name" value="LysR_HTH_N"/>
</dbReference>
<evidence type="ECO:0000313" key="8">
    <source>
        <dbReference type="Proteomes" id="UP000196655"/>
    </source>
</evidence>
<dbReference type="EMBL" id="NHON01000002">
    <property type="protein sequence ID" value="OWJ68833.1"/>
    <property type="molecule type" value="Genomic_DNA"/>
</dbReference>
<dbReference type="CDD" id="cd08432">
    <property type="entry name" value="PBP2_GcdR_TrpI_HvrB_AmpR_like"/>
    <property type="match status" value="1"/>
</dbReference>
<dbReference type="AlphaFoldDB" id="A0A211ZUB0"/>
<evidence type="ECO:0000256" key="5">
    <source>
        <dbReference type="SAM" id="MobiDB-lite"/>
    </source>
</evidence>
<evidence type="ECO:0000256" key="4">
    <source>
        <dbReference type="ARBA" id="ARBA00023163"/>
    </source>
</evidence>
<sequence>MRRLPPLNALRIFEVAARTGSYADAGAELGLTHGAVSRQISALEGWLGQRLFTREGRRMVATPMAKIFAAEVGLSFDRLALAAEACGRPGARRILRVSAPTSFAMRWLIPRLNRYHADHPHVEVAVTTVSCVLDDLRGGVDVAIRRGAAREDAWPQHRVVPVLEDIDTLIMSPALFAERPILKPADIEGHTLFAAETRGGDWTDWLEAAGLQHLAGLPRQIFDHFHVARQAVEDGLGIGIGPLPMLEVDVANGRLMTPLPDIRVSRTGYVAVTPRHADAGSLVGGFVDWLVGEARGAVGTTRAGPGARAGSLGREPMPDPTHDVTNYQ</sequence>
<dbReference type="GO" id="GO:0006351">
    <property type="term" value="P:DNA-templated transcription"/>
    <property type="evidence" value="ECO:0007669"/>
    <property type="project" value="TreeGrafter"/>
</dbReference>
<gene>
    <name evidence="7" type="ORF">BWR60_01710</name>
</gene>
<dbReference type="SUPFAM" id="SSF53850">
    <property type="entry name" value="Periplasmic binding protein-like II"/>
    <property type="match status" value="1"/>
</dbReference>
<reference evidence="8" key="1">
    <citation type="submission" date="2017-05" db="EMBL/GenBank/DDBJ databases">
        <authorList>
            <person name="Macchi M."/>
            <person name="Festa S."/>
            <person name="Coppotelli B.M."/>
            <person name="Morelli I.S."/>
        </authorList>
    </citation>
    <scope>NUCLEOTIDE SEQUENCE [LARGE SCALE GENOMIC DNA]</scope>
    <source>
        <strain evidence="8">I</strain>
    </source>
</reference>
<feature type="compositionally biased region" description="Low complexity" evidence="5">
    <location>
        <begin position="300"/>
        <end position="310"/>
    </location>
</feature>
<organism evidence="7 8">
    <name type="scientific">Inquilinus limosus</name>
    <dbReference type="NCBI Taxonomy" id="171674"/>
    <lineage>
        <taxon>Bacteria</taxon>
        <taxon>Pseudomonadati</taxon>
        <taxon>Pseudomonadota</taxon>
        <taxon>Alphaproteobacteria</taxon>
        <taxon>Rhodospirillales</taxon>
        <taxon>Rhodospirillaceae</taxon>
        <taxon>Inquilinus</taxon>
    </lineage>
</organism>
<dbReference type="Gene3D" id="3.40.190.10">
    <property type="entry name" value="Periplasmic binding protein-like II"/>
    <property type="match status" value="2"/>
</dbReference>
<evidence type="ECO:0000259" key="6">
    <source>
        <dbReference type="PROSITE" id="PS50931"/>
    </source>
</evidence>
<dbReference type="InterPro" id="IPR058163">
    <property type="entry name" value="LysR-type_TF_proteobact-type"/>
</dbReference>
<dbReference type="InterPro" id="IPR005119">
    <property type="entry name" value="LysR_subst-bd"/>
</dbReference>
<dbReference type="GO" id="GO:0043565">
    <property type="term" value="F:sequence-specific DNA binding"/>
    <property type="evidence" value="ECO:0007669"/>
    <property type="project" value="TreeGrafter"/>
</dbReference>
<keyword evidence="3" id="KW-0238">DNA-binding</keyword>
<protein>
    <submittedName>
        <fullName evidence="7">LysR family transcriptional regulator</fullName>
    </submittedName>
</protein>
<dbReference type="Proteomes" id="UP000196655">
    <property type="component" value="Unassembled WGS sequence"/>
</dbReference>
<evidence type="ECO:0000256" key="3">
    <source>
        <dbReference type="ARBA" id="ARBA00023125"/>
    </source>
</evidence>
<feature type="domain" description="HTH lysR-type" evidence="6">
    <location>
        <begin position="5"/>
        <end position="62"/>
    </location>
</feature>
<dbReference type="Pfam" id="PF00126">
    <property type="entry name" value="HTH_1"/>
    <property type="match status" value="1"/>
</dbReference>
<dbReference type="InterPro" id="IPR036388">
    <property type="entry name" value="WH-like_DNA-bd_sf"/>
</dbReference>
<name>A0A211ZUB0_9PROT</name>
<dbReference type="SUPFAM" id="SSF46785">
    <property type="entry name" value="Winged helix' DNA-binding domain"/>
    <property type="match status" value="1"/>
</dbReference>
<evidence type="ECO:0000313" key="7">
    <source>
        <dbReference type="EMBL" id="OWJ68833.1"/>
    </source>
</evidence>
<feature type="region of interest" description="Disordered" evidence="5">
    <location>
        <begin position="300"/>
        <end position="328"/>
    </location>
</feature>
<dbReference type="InterPro" id="IPR036390">
    <property type="entry name" value="WH_DNA-bd_sf"/>
</dbReference>
<dbReference type="PANTHER" id="PTHR30537">
    <property type="entry name" value="HTH-TYPE TRANSCRIPTIONAL REGULATOR"/>
    <property type="match status" value="1"/>
</dbReference>
<keyword evidence="4" id="KW-0804">Transcription</keyword>